<gene>
    <name evidence="3" type="ORF">FB555_000909</name>
</gene>
<feature type="region of interest" description="Disordered" evidence="1">
    <location>
        <begin position="1"/>
        <end position="23"/>
    </location>
</feature>
<keyword evidence="3" id="KW-0418">Kinase</keyword>
<dbReference type="Gene3D" id="3.50.30.10">
    <property type="entry name" value="Phosphohistidine domain"/>
    <property type="match status" value="1"/>
</dbReference>
<evidence type="ECO:0000313" key="3">
    <source>
        <dbReference type="EMBL" id="MBA8828838.1"/>
    </source>
</evidence>
<dbReference type="Proteomes" id="UP000524237">
    <property type="component" value="Unassembled WGS sequence"/>
</dbReference>
<dbReference type="PANTHER" id="PTHR43615">
    <property type="entry name" value="PHOSPHOENOLPYRUVATE SYNTHASE-RELATED"/>
    <property type="match status" value="1"/>
</dbReference>
<dbReference type="Pfam" id="PF00391">
    <property type="entry name" value="PEP-utilizers"/>
    <property type="match status" value="1"/>
</dbReference>
<dbReference type="GO" id="GO:0008986">
    <property type="term" value="F:pyruvate, water dikinase activity"/>
    <property type="evidence" value="ECO:0007669"/>
    <property type="project" value="UniProtKB-EC"/>
</dbReference>
<dbReference type="InterPro" id="IPR008279">
    <property type="entry name" value="PEP-util_enz_mobile_dom"/>
</dbReference>
<dbReference type="PANTHER" id="PTHR43615:SF1">
    <property type="entry name" value="PPDK_N DOMAIN-CONTAINING PROTEIN"/>
    <property type="match status" value="1"/>
</dbReference>
<accession>A0A7W3JT85</accession>
<feature type="domain" description="PEP-utilising enzyme mobile" evidence="2">
    <location>
        <begin position="540"/>
        <end position="610"/>
    </location>
</feature>
<keyword evidence="4" id="KW-1185">Reference proteome</keyword>
<dbReference type="NCBIfam" id="NF006153">
    <property type="entry name" value="PRK08296.1-5"/>
    <property type="match status" value="1"/>
</dbReference>
<evidence type="ECO:0000256" key="1">
    <source>
        <dbReference type="SAM" id="MobiDB-lite"/>
    </source>
</evidence>
<dbReference type="NCBIfam" id="NF006150">
    <property type="entry name" value="PRK08296.1-2"/>
    <property type="match status" value="1"/>
</dbReference>
<feature type="compositionally biased region" description="Polar residues" evidence="1">
    <location>
        <begin position="1"/>
        <end position="12"/>
    </location>
</feature>
<dbReference type="InterPro" id="IPR051549">
    <property type="entry name" value="PEP_Utilizing_Enz"/>
</dbReference>
<dbReference type="RefSeq" id="WP_182484198.1">
    <property type="nucleotide sequence ID" value="NZ_JACGWU010000001.1"/>
</dbReference>
<evidence type="ECO:0000259" key="2">
    <source>
        <dbReference type="Pfam" id="PF00391"/>
    </source>
</evidence>
<sequence>MSGHENATNPTVERSFPDPYEIETPAGAEGWQDLYAYHNLFIVGRRKEDGAKTWFRNSLHFPEVSYPFDQITIDCAFAGTGVTNTRIYALPPAKGLDVRVVNGYTYMSALPSPEGEELQRRAEEFGPRAGHYFQNWNDLYADWEVRVKNAISAVKSIEVPLLTEFEPLEFVTKTRGATQANRLLENYFELIAAGDQIWTLHSEFLNLGYAAYLQFLLLCKLHFPELQDQTISRMVSGVDVLLFRPDDELRKLARLSEKLGVSEIIFTAKSEADLIAGLSGSAAGDEWLAALDEAKNPWFYFSNGSGMYHSHRSWIDDMSMPIQGIGDYIHRLRKGDDLSRPIEKLQTERDELVTHYRGLLDEEDVASFDEALGLSRTVFPYVENHNFYIEHWFLTEFWNKVREFGQRFVEWGFWEDQNDIFFLRRAEVVEAVIDLQVAWASGGTPQGGYYWPAVIKRRKEIYAALSAWNPPPALGPVPKDVSEPLTIMLWGITPETVDRWLTAQEGGASKTELGGFAASPGIAEGLARVVLRPDELDTVKEGEILVAPVTSPSWTPVFGRIRAAVSDIGGIMCHAAIVSREYGLPAVVGTGFGTTTIKTGQLIRVDGNAGTVTILNEIPVIN</sequence>
<dbReference type="AlphaFoldDB" id="A0A7W3JT85"/>
<keyword evidence="3" id="KW-0808">Transferase</keyword>
<evidence type="ECO:0000313" key="4">
    <source>
        <dbReference type="Proteomes" id="UP000524237"/>
    </source>
</evidence>
<dbReference type="SUPFAM" id="SSF52009">
    <property type="entry name" value="Phosphohistidine domain"/>
    <property type="match status" value="1"/>
</dbReference>
<keyword evidence="3" id="KW-0670">Pyruvate</keyword>
<reference evidence="3 4" key="1">
    <citation type="submission" date="2020-07" db="EMBL/GenBank/DDBJ databases">
        <title>Sequencing the genomes of 1000 actinobacteria strains.</title>
        <authorList>
            <person name="Klenk H.-P."/>
        </authorList>
    </citation>
    <scope>NUCLEOTIDE SEQUENCE [LARGE SCALE GENOMIC DNA]</scope>
    <source>
        <strain evidence="3 4">DSM 23737</strain>
    </source>
</reference>
<dbReference type="InterPro" id="IPR036637">
    <property type="entry name" value="Phosphohistidine_dom_sf"/>
</dbReference>
<dbReference type="EC" id="2.7.9.2" evidence="3"/>
<comment type="caution">
    <text evidence="3">The sequence shown here is derived from an EMBL/GenBank/DDBJ whole genome shotgun (WGS) entry which is preliminary data.</text>
</comment>
<proteinExistence type="predicted"/>
<organism evidence="3 4">
    <name type="scientific">Alpinimonas psychrophila</name>
    <dbReference type="NCBI Taxonomy" id="748908"/>
    <lineage>
        <taxon>Bacteria</taxon>
        <taxon>Bacillati</taxon>
        <taxon>Actinomycetota</taxon>
        <taxon>Actinomycetes</taxon>
        <taxon>Micrococcales</taxon>
        <taxon>Microbacteriaceae</taxon>
        <taxon>Alpinimonas</taxon>
    </lineage>
</organism>
<name>A0A7W3JT85_9MICO</name>
<protein>
    <submittedName>
        <fullName evidence="3">Pyruvate,water dikinase</fullName>
        <ecNumber evidence="3">2.7.9.2</ecNumber>
    </submittedName>
</protein>
<dbReference type="NCBIfam" id="NF006151">
    <property type="entry name" value="PRK08296.1-3"/>
    <property type="match status" value="1"/>
</dbReference>
<dbReference type="EMBL" id="JACGWU010000001">
    <property type="protein sequence ID" value="MBA8828838.1"/>
    <property type="molecule type" value="Genomic_DNA"/>
</dbReference>